<dbReference type="PROSITE" id="PS50893">
    <property type="entry name" value="ABC_TRANSPORTER_2"/>
    <property type="match status" value="1"/>
</dbReference>
<dbReference type="EMBL" id="AP009049">
    <property type="protein sequence ID" value="BAH07781.1"/>
    <property type="molecule type" value="Genomic_DNA"/>
</dbReference>
<dbReference type="GO" id="GO:0016887">
    <property type="term" value="F:ATP hydrolysis activity"/>
    <property type="evidence" value="ECO:0007669"/>
    <property type="project" value="InterPro"/>
</dbReference>
<gene>
    <name evidence="5" type="ordered locus">CKR_2730</name>
</gene>
<dbReference type="GO" id="GO:0005524">
    <property type="term" value="F:ATP binding"/>
    <property type="evidence" value="ECO:0007669"/>
    <property type="project" value="UniProtKB-KW"/>
</dbReference>
<organism evidence="5 6">
    <name type="scientific">Clostridium kluyveri (strain NBRC 12016)</name>
    <dbReference type="NCBI Taxonomy" id="583346"/>
    <lineage>
        <taxon>Bacteria</taxon>
        <taxon>Bacillati</taxon>
        <taxon>Bacillota</taxon>
        <taxon>Clostridia</taxon>
        <taxon>Eubacteriales</taxon>
        <taxon>Clostridiaceae</taxon>
        <taxon>Clostridium</taxon>
    </lineage>
</organism>
<keyword evidence="3" id="KW-0067">ATP-binding</keyword>
<dbReference type="PANTHER" id="PTHR42781:SF4">
    <property type="entry name" value="SPERMIDINE_PUTRESCINE IMPORT ATP-BINDING PROTEIN POTA"/>
    <property type="match status" value="1"/>
</dbReference>
<evidence type="ECO:0000256" key="3">
    <source>
        <dbReference type="ARBA" id="ARBA00022840"/>
    </source>
</evidence>
<dbReference type="KEGG" id="ckr:CKR_2730"/>
<name>B9E5K6_CLOK1</name>
<dbReference type="InterPro" id="IPR027417">
    <property type="entry name" value="P-loop_NTPase"/>
</dbReference>
<sequence>MNMKKEMFMELGGNNMGLYVDIEKNFSGFYLNVKFHTRDNIIGLLGASGSGKSMTLRCIAGLETPHKGKIMLNEKVLYDGEKKINVKSGRRRSGFLFQNYALFPNMTVSQNIGFGLSRMSADEKRKIINEKINMMDLQGLENRFPSQLSGGQQQRVAIARAMAIDPEILLLDEPFSALDSHLRNKMEEKLKEVLSSYKGTTVFVSHNRDEIYRICKNIVIMDNGAVEVFGDRNYIFENPGTVAAARLTGCKNISRIKILDENTLEALDWGCTLKVNKKIEKSQCYVGIRAHYISLGESGQKDNIVKCKVNHINESPFTVEVCLDSVGEGAYGKTESLRWEITKEMWHNIENLKQPWDICIGKEQLFLMRSN</sequence>
<accession>B9E5K6</accession>
<dbReference type="InterPro" id="IPR050093">
    <property type="entry name" value="ABC_SmlMolc_Importer"/>
</dbReference>
<dbReference type="AlphaFoldDB" id="B9E5K6"/>
<dbReference type="Proteomes" id="UP000007969">
    <property type="component" value="Chromosome"/>
</dbReference>
<evidence type="ECO:0000313" key="5">
    <source>
        <dbReference type="EMBL" id="BAH07781.1"/>
    </source>
</evidence>
<dbReference type="SUPFAM" id="SSF52540">
    <property type="entry name" value="P-loop containing nucleoside triphosphate hydrolases"/>
    <property type="match status" value="1"/>
</dbReference>
<dbReference type="InterPro" id="IPR003593">
    <property type="entry name" value="AAA+_ATPase"/>
</dbReference>
<keyword evidence="2" id="KW-0547">Nucleotide-binding</keyword>
<evidence type="ECO:0000256" key="1">
    <source>
        <dbReference type="ARBA" id="ARBA00022448"/>
    </source>
</evidence>
<keyword evidence="1" id="KW-0813">Transport</keyword>
<protein>
    <recommendedName>
        <fullName evidence="4">ABC transporter domain-containing protein</fullName>
    </recommendedName>
</protein>
<dbReference type="HOGENOM" id="CLU_000604_1_1_9"/>
<proteinExistence type="predicted"/>
<dbReference type="InterPro" id="IPR003439">
    <property type="entry name" value="ABC_transporter-like_ATP-bd"/>
</dbReference>
<evidence type="ECO:0000259" key="4">
    <source>
        <dbReference type="PROSITE" id="PS50893"/>
    </source>
</evidence>
<dbReference type="SMART" id="SM00382">
    <property type="entry name" value="AAA"/>
    <property type="match status" value="1"/>
</dbReference>
<reference evidence="6" key="1">
    <citation type="submission" date="2005-09" db="EMBL/GenBank/DDBJ databases">
        <title>Complete genome sequence of Clostridium kluyveri and comparative genomics of Clostridia species.</title>
        <authorList>
            <person name="Inui M."/>
            <person name="Nonaka H."/>
            <person name="Shinoda Y."/>
            <person name="Ikenaga Y."/>
            <person name="Abe M."/>
            <person name="Naito K."/>
            <person name="Vertes A.A."/>
            <person name="Yukawa H."/>
        </authorList>
    </citation>
    <scope>NUCLEOTIDE SEQUENCE [LARGE SCALE GENOMIC DNA]</scope>
    <source>
        <strain evidence="6">NBRC 12016</strain>
    </source>
</reference>
<dbReference type="Gene3D" id="3.40.50.300">
    <property type="entry name" value="P-loop containing nucleotide triphosphate hydrolases"/>
    <property type="match status" value="1"/>
</dbReference>
<feature type="domain" description="ABC transporter" evidence="4">
    <location>
        <begin position="11"/>
        <end position="248"/>
    </location>
</feature>
<evidence type="ECO:0000256" key="2">
    <source>
        <dbReference type="ARBA" id="ARBA00022741"/>
    </source>
</evidence>
<evidence type="ECO:0000313" key="6">
    <source>
        <dbReference type="Proteomes" id="UP000007969"/>
    </source>
</evidence>
<dbReference type="Pfam" id="PF00005">
    <property type="entry name" value="ABC_tran"/>
    <property type="match status" value="1"/>
</dbReference>
<dbReference type="InterPro" id="IPR017871">
    <property type="entry name" value="ABC_transporter-like_CS"/>
</dbReference>
<dbReference type="PANTHER" id="PTHR42781">
    <property type="entry name" value="SPERMIDINE/PUTRESCINE IMPORT ATP-BINDING PROTEIN POTA"/>
    <property type="match status" value="1"/>
</dbReference>
<dbReference type="PROSITE" id="PS00211">
    <property type="entry name" value="ABC_TRANSPORTER_1"/>
    <property type="match status" value="1"/>
</dbReference>